<accession>A0A497EV54</accession>
<evidence type="ECO:0000313" key="6">
    <source>
        <dbReference type="Proteomes" id="UP000278475"/>
    </source>
</evidence>
<dbReference type="SUPFAM" id="SSF109728">
    <property type="entry name" value="Hypothetical protein AF0491, middle domain"/>
    <property type="match status" value="1"/>
</dbReference>
<evidence type="ECO:0000256" key="1">
    <source>
        <dbReference type="ARBA" id="ARBA00007433"/>
    </source>
</evidence>
<protein>
    <submittedName>
        <fullName evidence="5">Ribosome assembly factor SBDS</fullName>
    </submittedName>
</protein>
<comment type="caution">
    <text evidence="5">The sequence shown here is derived from an EMBL/GenBank/DDBJ whole genome shotgun (WGS) entry which is preliminary data.</text>
</comment>
<dbReference type="NCBIfam" id="TIGR00291">
    <property type="entry name" value="RNA_SBDS"/>
    <property type="match status" value="1"/>
</dbReference>
<feature type="domain" description="Ribosome maturation protein SDO1/SBDS C-terminal" evidence="4">
    <location>
        <begin position="168"/>
        <end position="231"/>
    </location>
</feature>
<dbReference type="InterPro" id="IPR036786">
    <property type="entry name" value="Ribosome_mat_SBDS_N_sf"/>
</dbReference>
<dbReference type="Proteomes" id="UP000278475">
    <property type="component" value="Unassembled WGS sequence"/>
</dbReference>
<reference evidence="5 6" key="1">
    <citation type="submission" date="2018-06" db="EMBL/GenBank/DDBJ databases">
        <title>Extensive metabolic versatility and redundancy in microbially diverse, dynamic hydrothermal sediments.</title>
        <authorList>
            <person name="Dombrowski N."/>
            <person name="Teske A."/>
            <person name="Baker B.J."/>
        </authorList>
    </citation>
    <scope>NUCLEOTIDE SEQUENCE [LARGE SCALE GENOMIC DNA]</scope>
    <source>
        <strain evidence="5">B66_G16</strain>
    </source>
</reference>
<dbReference type="InterPro" id="IPR046928">
    <property type="entry name" value="SDO1/SBDS_C"/>
</dbReference>
<organism evidence="5 6">
    <name type="scientific">Thermoproteota archaeon</name>
    <dbReference type="NCBI Taxonomy" id="2056631"/>
    <lineage>
        <taxon>Archaea</taxon>
        <taxon>Thermoproteota</taxon>
    </lineage>
</organism>
<dbReference type="SUPFAM" id="SSF54980">
    <property type="entry name" value="EF-G C-terminal domain-like"/>
    <property type="match status" value="1"/>
</dbReference>
<feature type="domain" description="Ribosome maturation protein SDO1/SBDS central" evidence="3">
    <location>
        <begin position="101"/>
        <end position="161"/>
    </location>
</feature>
<gene>
    <name evidence="5" type="ORF">DRJ31_00830</name>
</gene>
<dbReference type="Pfam" id="PF01172">
    <property type="entry name" value="SBDS_N"/>
    <property type="match status" value="1"/>
</dbReference>
<name>A0A497EV54_9CREN</name>
<dbReference type="Pfam" id="PF09377">
    <property type="entry name" value="SBDS_domain_II"/>
    <property type="match status" value="1"/>
</dbReference>
<sequence>MPKADKAVIARLSAFGEHFEVLVDPDLAWAIKSGKSSSIKEALISDLVYKDARKGLKASDESLKKVFKTTDVLKVAEEIIKKGELQLTAEQRRALIESKRRQIIDFIAKNCVDPKTGTPHPPLRIENALSQAKVQIDPFKSVEEQANEIIKALRTILPLKISQATFYVKLPPQYASRAYSVLCKMGTVSSSNWGSDGSWSGEITIPAGLQQVFIDRVNELTKGEAEVKIVKRA</sequence>
<dbReference type="InterPro" id="IPR039100">
    <property type="entry name" value="Sdo1/SBDS-like"/>
</dbReference>
<dbReference type="Pfam" id="PF20268">
    <property type="entry name" value="SBDS_C"/>
    <property type="match status" value="1"/>
</dbReference>
<dbReference type="SUPFAM" id="SSF89895">
    <property type="entry name" value="FYSH domain"/>
    <property type="match status" value="1"/>
</dbReference>
<feature type="domain" description="Ribosome maturation protein SDO1/SBDS N-terminal" evidence="2">
    <location>
        <begin position="7"/>
        <end position="93"/>
    </location>
</feature>
<dbReference type="InterPro" id="IPR019783">
    <property type="entry name" value="SDO1/SBDS_N"/>
</dbReference>
<evidence type="ECO:0000259" key="2">
    <source>
        <dbReference type="Pfam" id="PF01172"/>
    </source>
</evidence>
<comment type="similarity">
    <text evidence="1">Belongs to the SDO1/SBDS family.</text>
</comment>
<dbReference type="InterPro" id="IPR002140">
    <property type="entry name" value="Sdo1/SBDS"/>
</dbReference>
<proteinExistence type="inferred from homology"/>
<dbReference type="AlphaFoldDB" id="A0A497EV54"/>
<dbReference type="PANTHER" id="PTHR10927">
    <property type="entry name" value="RIBOSOME MATURATION PROTEIN SBDS"/>
    <property type="match status" value="1"/>
</dbReference>
<dbReference type="Gene3D" id="1.10.10.900">
    <property type="entry name" value="SBDS protein C-terminal domain, subdomain 1"/>
    <property type="match status" value="1"/>
</dbReference>
<evidence type="ECO:0000259" key="3">
    <source>
        <dbReference type="Pfam" id="PF09377"/>
    </source>
</evidence>
<evidence type="ECO:0000259" key="4">
    <source>
        <dbReference type="Pfam" id="PF20268"/>
    </source>
</evidence>
<dbReference type="InterPro" id="IPR035647">
    <property type="entry name" value="EFG_III/V"/>
</dbReference>
<dbReference type="InterPro" id="IPR037188">
    <property type="entry name" value="Sdo1/SBDS_central_sf"/>
</dbReference>
<dbReference type="EMBL" id="QMQV01000003">
    <property type="protein sequence ID" value="RLE50600.1"/>
    <property type="molecule type" value="Genomic_DNA"/>
</dbReference>
<evidence type="ECO:0000313" key="5">
    <source>
        <dbReference type="EMBL" id="RLE50600.1"/>
    </source>
</evidence>
<dbReference type="Gene3D" id="3.30.70.240">
    <property type="match status" value="1"/>
</dbReference>
<dbReference type="Gene3D" id="3.30.1250.10">
    <property type="entry name" value="Ribosome maturation protein SBDS, N-terminal domain"/>
    <property type="match status" value="1"/>
</dbReference>
<dbReference type="GO" id="GO:0042256">
    <property type="term" value="P:cytosolic ribosome assembly"/>
    <property type="evidence" value="ECO:0007669"/>
    <property type="project" value="InterPro"/>
</dbReference>
<dbReference type="PANTHER" id="PTHR10927:SF4">
    <property type="entry name" value="RIBOSOME MATURATION PROTEIN SDO1 HOMOLOG"/>
    <property type="match status" value="1"/>
</dbReference>
<dbReference type="InterPro" id="IPR018978">
    <property type="entry name" value="SDO1/SBDS_central"/>
</dbReference>